<name>A0ABQ8PTY4_9FUNG</name>
<keyword evidence="2" id="KW-1185">Reference proteome</keyword>
<organism evidence="1 2">
    <name type="scientific">Coemansia umbellata</name>
    <dbReference type="NCBI Taxonomy" id="1424467"/>
    <lineage>
        <taxon>Eukaryota</taxon>
        <taxon>Fungi</taxon>
        <taxon>Fungi incertae sedis</taxon>
        <taxon>Zoopagomycota</taxon>
        <taxon>Kickxellomycotina</taxon>
        <taxon>Kickxellomycetes</taxon>
        <taxon>Kickxellales</taxon>
        <taxon>Kickxellaceae</taxon>
        <taxon>Coemansia</taxon>
    </lineage>
</organism>
<comment type="caution">
    <text evidence="1">The sequence shown here is derived from an EMBL/GenBank/DDBJ whole genome shotgun (WGS) entry which is preliminary data.</text>
</comment>
<protein>
    <submittedName>
        <fullName evidence="1">Uncharacterized protein</fullName>
    </submittedName>
</protein>
<reference evidence="1" key="1">
    <citation type="submission" date="2022-07" db="EMBL/GenBank/DDBJ databases">
        <title>Phylogenomic reconstructions and comparative analyses of Kickxellomycotina fungi.</title>
        <authorList>
            <person name="Reynolds N.K."/>
            <person name="Stajich J.E."/>
            <person name="Barry K."/>
            <person name="Grigoriev I.V."/>
            <person name="Crous P."/>
            <person name="Smith M.E."/>
        </authorList>
    </citation>
    <scope>NUCLEOTIDE SEQUENCE</scope>
    <source>
        <strain evidence="1">BCRC 34882</strain>
    </source>
</reference>
<accession>A0ABQ8PTY4</accession>
<evidence type="ECO:0000313" key="2">
    <source>
        <dbReference type="Proteomes" id="UP001151295"/>
    </source>
</evidence>
<proteinExistence type="predicted"/>
<dbReference type="Proteomes" id="UP001151295">
    <property type="component" value="Unassembled WGS sequence"/>
</dbReference>
<dbReference type="EMBL" id="JANBQD010000005">
    <property type="protein sequence ID" value="KAJ1995536.1"/>
    <property type="molecule type" value="Genomic_DNA"/>
</dbReference>
<gene>
    <name evidence="1" type="ORF">EDC05_000774</name>
</gene>
<sequence length="430" mass="48253">MNPTNDLCTLVENLYSYSPILQRVRYLKMCFGLDGDGWNVVRVFREGTDKGRVLGQQFATLLPNVSSIMCYNANNGDIGFIESAIQSYLPQLTNIKIPHGALKDVSEFSENVQHMWLDSVPGEPKYLPRTCTKNLQSLYLEQVDQDFTWSSFASSANPRILEFSDLRNLRIRYSSTPRESENGIIIWEAPAYGFNYKVNAPKLDNLNVQLCPYTLSFIASIAGTKTINQLKINIDDRATIDMSNFKLRPARGLFASYARNSNEDTESIDWQKYTNDLFNISELAVSSSLTINSSTLVDVAQVDWPYLKNLQINSEVAFSDLVRLVFKLQSLTTLIAINVDVASGGRDFLMLLDDTLWIESLSNSIRTQQRAELISVNAKGAGKSGVKQDRQHGTDGSKTAIDEQIYRPIGELAALCEMQTNMIREIASLT</sequence>
<evidence type="ECO:0000313" key="1">
    <source>
        <dbReference type="EMBL" id="KAJ1995536.1"/>
    </source>
</evidence>